<dbReference type="PIRSF" id="PIRSF001235">
    <property type="entry name" value="Amidase_carbamoylase"/>
    <property type="match status" value="1"/>
</dbReference>
<protein>
    <submittedName>
        <fullName evidence="6">Allantoate amidohydrolase</fullName>
    </submittedName>
</protein>
<dbReference type="InterPro" id="IPR010158">
    <property type="entry name" value="Amidase_Cbmase"/>
</dbReference>
<gene>
    <name evidence="6" type="primary">pucF</name>
    <name evidence="6" type="ORF">J2TS6_41750</name>
</gene>
<evidence type="ECO:0000256" key="1">
    <source>
        <dbReference type="ARBA" id="ARBA00006153"/>
    </source>
</evidence>
<name>A0A919XI17_9BACL</name>
<dbReference type="PANTHER" id="PTHR32494">
    <property type="entry name" value="ALLANTOATE DEIMINASE-RELATED"/>
    <property type="match status" value="1"/>
</dbReference>
<comment type="similarity">
    <text evidence="1">Belongs to the peptidase M20 family.</text>
</comment>
<reference evidence="6" key="1">
    <citation type="submission" date="2021-03" db="EMBL/GenBank/DDBJ databases">
        <title>Antimicrobial resistance genes in bacteria isolated from Japanese honey, and their potential for conferring macrolide and lincosamide resistance in the American foulbrood pathogen Paenibacillus larvae.</title>
        <authorList>
            <person name="Okamoto M."/>
            <person name="Kumagai M."/>
            <person name="Kanamori H."/>
            <person name="Takamatsu D."/>
        </authorList>
    </citation>
    <scope>NUCLEOTIDE SEQUENCE</scope>
    <source>
        <strain evidence="6">J2TS6</strain>
    </source>
</reference>
<keyword evidence="7" id="KW-1185">Reference proteome</keyword>
<keyword evidence="3" id="KW-0479">Metal-binding</keyword>
<dbReference type="InterPro" id="IPR036264">
    <property type="entry name" value="Bact_exopeptidase_dim_dom"/>
</dbReference>
<evidence type="ECO:0000259" key="5">
    <source>
        <dbReference type="Pfam" id="PF07687"/>
    </source>
</evidence>
<feature type="binding site" evidence="3">
    <location>
        <position position="76"/>
    </location>
    <ligand>
        <name>Zn(2+)</name>
        <dbReference type="ChEBI" id="CHEBI:29105"/>
        <label>1</label>
    </ligand>
</feature>
<dbReference type="AlphaFoldDB" id="A0A919XI17"/>
<evidence type="ECO:0000256" key="4">
    <source>
        <dbReference type="PIRSR" id="PIRSR001235-2"/>
    </source>
</evidence>
<feature type="binding site" evidence="4">
    <location>
        <position position="210"/>
    </location>
    <ligand>
        <name>allantoate</name>
        <dbReference type="ChEBI" id="CHEBI:17536"/>
    </ligand>
</feature>
<dbReference type="NCBIfam" id="TIGR01879">
    <property type="entry name" value="hydantase"/>
    <property type="match status" value="1"/>
</dbReference>
<dbReference type="CDD" id="cd03884">
    <property type="entry name" value="M20_bAS"/>
    <property type="match status" value="1"/>
</dbReference>
<dbReference type="InterPro" id="IPR002933">
    <property type="entry name" value="Peptidase_M20"/>
</dbReference>
<comment type="caution">
    <text evidence="6">The sequence shown here is derived from an EMBL/GenBank/DDBJ whole genome shotgun (WGS) entry which is preliminary data.</text>
</comment>
<evidence type="ECO:0000256" key="3">
    <source>
        <dbReference type="PIRSR" id="PIRSR001235-1"/>
    </source>
</evidence>
<feature type="binding site" evidence="4">
    <location>
        <position position="283"/>
    </location>
    <ligand>
        <name>allantoate</name>
        <dbReference type="ChEBI" id="CHEBI:17536"/>
    </ligand>
</feature>
<dbReference type="InterPro" id="IPR011650">
    <property type="entry name" value="Peptidase_M20_dimer"/>
</dbReference>
<feature type="binding site" evidence="3">
    <location>
        <position position="87"/>
    </location>
    <ligand>
        <name>Zn(2+)</name>
        <dbReference type="ChEBI" id="CHEBI:29105"/>
        <label>2</label>
    </ligand>
</feature>
<evidence type="ECO:0000256" key="2">
    <source>
        <dbReference type="ARBA" id="ARBA00022801"/>
    </source>
</evidence>
<feature type="domain" description="Peptidase M20 dimerisation" evidence="5">
    <location>
        <begin position="207"/>
        <end position="307"/>
    </location>
</feature>
<feature type="binding site" evidence="3">
    <location>
        <position position="87"/>
    </location>
    <ligand>
        <name>Zn(2+)</name>
        <dbReference type="ChEBI" id="CHEBI:29105"/>
        <label>1</label>
    </ligand>
</feature>
<dbReference type="GO" id="GO:0046872">
    <property type="term" value="F:metal ion binding"/>
    <property type="evidence" value="ECO:0007669"/>
    <property type="project" value="UniProtKB-KW"/>
</dbReference>
<dbReference type="RefSeq" id="WP_244873126.1">
    <property type="nucleotide sequence ID" value="NZ_BORQ01000005.1"/>
</dbReference>
<dbReference type="GO" id="GO:0016813">
    <property type="term" value="F:hydrolase activity, acting on carbon-nitrogen (but not peptide) bonds, in linear amidines"/>
    <property type="evidence" value="ECO:0007669"/>
    <property type="project" value="InterPro"/>
</dbReference>
<dbReference type="NCBIfam" id="NF006768">
    <property type="entry name" value="PRK09290.1-1"/>
    <property type="match status" value="1"/>
</dbReference>
<evidence type="ECO:0000313" key="7">
    <source>
        <dbReference type="Proteomes" id="UP000679779"/>
    </source>
</evidence>
<sequence length="406" mass="44849">METTEQLIEWLSRYGADEDGGVTRLLYTRSWKEAQEALADKMKSLGLQPAFDDAGNLFGRLQGTDPESPCILTGSHVDTVQRGGKYDGAYGIVAGLAALSRLRDRYGAPRKTIEVAAFCEEEGSRFPYNYWGSTFMTGAADYKDIEHAHDRRGVPFMQAMRESGFGPGSHGRGPRKDIDTFIELHIEQGAILEREGKTIGIVEQIVGLQRYTVRVKGEANHAGTTPMSYRRDAMRAASEMVAAVMDSADEIGAPLVATVGQMELIPGTPNVIPGEVIFTIDVRHPDGLRLEEACARMIKLLRSIAERRDATIEVERWMNTAPVDMDAELTGAIERLCQMRNFSYRRMPSGAGHDAQILAACCRTAMIFVPSRNGVSHSPLEYTKPEHLEAGVQVLMDLLYQLAYEA</sequence>
<dbReference type="SUPFAM" id="SSF55031">
    <property type="entry name" value="Bacterial exopeptidase dimerisation domain"/>
    <property type="match status" value="1"/>
</dbReference>
<dbReference type="Gene3D" id="3.40.630.10">
    <property type="entry name" value="Zn peptidases"/>
    <property type="match status" value="1"/>
</dbReference>
<feature type="binding site" evidence="3">
    <location>
        <position position="122"/>
    </location>
    <ligand>
        <name>Zn(2+)</name>
        <dbReference type="ChEBI" id="CHEBI:29105"/>
        <label>2</label>
    </ligand>
</feature>
<comment type="cofactor">
    <cofactor evidence="3">
        <name>Zn(2+)</name>
        <dbReference type="ChEBI" id="CHEBI:29105"/>
    </cofactor>
    <text evidence="3">Binds 2 Zn(2+) ions per subunit.</text>
</comment>
<organism evidence="6 7">
    <name type="scientific">Paenibacillus albilobatus</name>
    <dbReference type="NCBI Taxonomy" id="2716884"/>
    <lineage>
        <taxon>Bacteria</taxon>
        <taxon>Bacillati</taxon>
        <taxon>Bacillota</taxon>
        <taxon>Bacilli</taxon>
        <taxon>Bacillales</taxon>
        <taxon>Paenibacillaceae</taxon>
        <taxon>Paenibacillus</taxon>
    </lineage>
</organism>
<proteinExistence type="inferred from homology"/>
<accession>A0A919XI17</accession>
<dbReference type="PANTHER" id="PTHR32494:SF5">
    <property type="entry name" value="ALLANTOATE AMIDOHYDROLASE"/>
    <property type="match status" value="1"/>
</dbReference>
<evidence type="ECO:0000313" key="6">
    <source>
        <dbReference type="EMBL" id="GIO33034.1"/>
    </source>
</evidence>
<feature type="binding site" evidence="3">
    <location>
        <position position="377"/>
    </location>
    <ligand>
        <name>Zn(2+)</name>
        <dbReference type="ChEBI" id="CHEBI:29105"/>
        <label>2</label>
    </ligand>
</feature>
<keyword evidence="2" id="KW-0378">Hydrolase</keyword>
<dbReference type="Pfam" id="PF01546">
    <property type="entry name" value="Peptidase_M20"/>
    <property type="match status" value="1"/>
</dbReference>
<feature type="binding site" evidence="3">
    <location>
        <position position="185"/>
    </location>
    <ligand>
        <name>Zn(2+)</name>
        <dbReference type="ChEBI" id="CHEBI:29105"/>
        <label>1</label>
    </ligand>
</feature>
<dbReference type="EMBL" id="BORQ01000005">
    <property type="protein sequence ID" value="GIO33034.1"/>
    <property type="molecule type" value="Genomic_DNA"/>
</dbReference>
<keyword evidence="3" id="KW-0862">Zinc</keyword>
<dbReference type="SUPFAM" id="SSF53187">
    <property type="entry name" value="Zn-dependent exopeptidases"/>
    <property type="match status" value="1"/>
</dbReference>
<dbReference type="Gene3D" id="3.30.70.360">
    <property type="match status" value="1"/>
</dbReference>
<dbReference type="Proteomes" id="UP000679779">
    <property type="component" value="Unassembled WGS sequence"/>
</dbReference>
<dbReference type="NCBIfam" id="NF006771">
    <property type="entry name" value="PRK09290.1-5"/>
    <property type="match status" value="1"/>
</dbReference>
<feature type="binding site" evidence="4">
    <location>
        <position position="270"/>
    </location>
    <ligand>
        <name>allantoate</name>
        <dbReference type="ChEBI" id="CHEBI:17536"/>
    </ligand>
</feature>
<dbReference type="Pfam" id="PF07687">
    <property type="entry name" value="M20_dimer"/>
    <property type="match status" value="1"/>
</dbReference>